<reference evidence="1" key="1">
    <citation type="submission" date="2023-12" db="EMBL/GenBank/DDBJ databases">
        <title>Genome assembly of Anisodus tanguticus.</title>
        <authorList>
            <person name="Wang Y.-J."/>
        </authorList>
    </citation>
    <scope>NUCLEOTIDE SEQUENCE</scope>
    <source>
        <strain evidence="1">KB-2021</strain>
        <tissue evidence="1">Leaf</tissue>
    </source>
</reference>
<dbReference type="Proteomes" id="UP001291623">
    <property type="component" value="Unassembled WGS sequence"/>
</dbReference>
<evidence type="ECO:0000313" key="1">
    <source>
        <dbReference type="EMBL" id="KAK4372866.1"/>
    </source>
</evidence>
<dbReference type="EMBL" id="JAVYJV010000004">
    <property type="protein sequence ID" value="KAK4372866.1"/>
    <property type="molecule type" value="Genomic_DNA"/>
</dbReference>
<accession>A0AAE1VQG8</accession>
<name>A0AAE1VQG8_9SOLA</name>
<sequence length="87" mass="10086">MRVPEIQFRPNFIVPIARMILHECNNVDKIDIGDRQAGNTPEYYAWLQEDYGNADPSPEGEQGFEDMGTMIWIRTCRLRNAVITPEM</sequence>
<organism evidence="1 2">
    <name type="scientific">Anisodus tanguticus</name>
    <dbReference type="NCBI Taxonomy" id="243964"/>
    <lineage>
        <taxon>Eukaryota</taxon>
        <taxon>Viridiplantae</taxon>
        <taxon>Streptophyta</taxon>
        <taxon>Embryophyta</taxon>
        <taxon>Tracheophyta</taxon>
        <taxon>Spermatophyta</taxon>
        <taxon>Magnoliopsida</taxon>
        <taxon>eudicotyledons</taxon>
        <taxon>Gunneridae</taxon>
        <taxon>Pentapetalae</taxon>
        <taxon>asterids</taxon>
        <taxon>lamiids</taxon>
        <taxon>Solanales</taxon>
        <taxon>Solanaceae</taxon>
        <taxon>Solanoideae</taxon>
        <taxon>Hyoscyameae</taxon>
        <taxon>Anisodus</taxon>
    </lineage>
</organism>
<dbReference type="AlphaFoldDB" id="A0AAE1VQG8"/>
<keyword evidence="2" id="KW-1185">Reference proteome</keyword>
<proteinExistence type="predicted"/>
<evidence type="ECO:0000313" key="2">
    <source>
        <dbReference type="Proteomes" id="UP001291623"/>
    </source>
</evidence>
<protein>
    <submittedName>
        <fullName evidence="1">Uncharacterized protein</fullName>
    </submittedName>
</protein>
<comment type="caution">
    <text evidence="1">The sequence shown here is derived from an EMBL/GenBank/DDBJ whole genome shotgun (WGS) entry which is preliminary data.</text>
</comment>
<gene>
    <name evidence="1" type="ORF">RND71_008250</name>
</gene>